<organism evidence="1 2">
    <name type="scientific">Domibacillus aminovorans</name>
    <dbReference type="NCBI Taxonomy" id="29332"/>
    <lineage>
        <taxon>Bacteria</taxon>
        <taxon>Bacillati</taxon>
        <taxon>Bacillota</taxon>
        <taxon>Bacilli</taxon>
        <taxon>Bacillales</taxon>
        <taxon>Bacillaceae</taxon>
        <taxon>Domibacillus</taxon>
    </lineage>
</organism>
<reference evidence="1 2" key="1">
    <citation type="submission" date="2016-01" db="EMBL/GenBank/DDBJ databases">
        <title>Investigation of taxonomic status of Bacillus aminovorans.</title>
        <authorList>
            <person name="Verma A."/>
            <person name="Pal Y."/>
            <person name="Krishnamurthi S."/>
        </authorList>
    </citation>
    <scope>NUCLEOTIDE SEQUENCE [LARGE SCALE GENOMIC DNA]</scope>
    <source>
        <strain evidence="1 2">DSM 1314</strain>
    </source>
</reference>
<gene>
    <name evidence="1" type="ORF">AWH49_02935</name>
</gene>
<evidence type="ECO:0000313" key="2">
    <source>
        <dbReference type="Proteomes" id="UP000076935"/>
    </source>
</evidence>
<accession>A0A177L5Z7</accession>
<sequence length="119" mass="14165">MGRQVKFGEQELTLNLTGATAFFALKQSVHMSYRMIKSVSVDYFDAPLWMLRMPGTSISPLHIYEGNYKYRNEWYFLSYERREPLVIIELEGHKKYNYVIFQIDHPHEVASELRVRSKK</sequence>
<dbReference type="RefSeq" id="WP_063965944.1">
    <property type="nucleotide sequence ID" value="NZ_JBCNAN010000009.1"/>
</dbReference>
<comment type="caution">
    <text evidence="1">The sequence shown here is derived from an EMBL/GenBank/DDBJ whole genome shotgun (WGS) entry which is preliminary data.</text>
</comment>
<evidence type="ECO:0000313" key="1">
    <source>
        <dbReference type="EMBL" id="OAH60722.1"/>
    </source>
</evidence>
<name>A0A177L5Z7_9BACI</name>
<dbReference type="EMBL" id="LQWY01000034">
    <property type="protein sequence ID" value="OAH60722.1"/>
    <property type="molecule type" value="Genomic_DNA"/>
</dbReference>
<keyword evidence="2" id="KW-1185">Reference proteome</keyword>
<proteinExistence type="predicted"/>
<evidence type="ECO:0008006" key="3">
    <source>
        <dbReference type="Google" id="ProtNLM"/>
    </source>
</evidence>
<dbReference type="Proteomes" id="UP000076935">
    <property type="component" value="Unassembled WGS sequence"/>
</dbReference>
<dbReference type="AlphaFoldDB" id="A0A177L5Z7"/>
<protein>
    <recommendedName>
        <fullName evidence="3">Bacterial Pleckstrin homology domain-containing protein</fullName>
    </recommendedName>
</protein>